<evidence type="ECO:0000259" key="16">
    <source>
        <dbReference type="Pfam" id="PF06280"/>
    </source>
</evidence>
<dbReference type="InterPro" id="IPR000209">
    <property type="entry name" value="Peptidase_S8/S53_dom"/>
</dbReference>
<dbReference type="InterPro" id="IPR034216">
    <property type="entry name" value="C5a_Peptidase"/>
</dbReference>
<dbReference type="InterPro" id="IPR003137">
    <property type="entry name" value="PA_domain"/>
</dbReference>
<feature type="compositionally biased region" description="Low complexity" evidence="12">
    <location>
        <begin position="398"/>
        <end position="409"/>
    </location>
</feature>
<dbReference type="InterPro" id="IPR046450">
    <property type="entry name" value="PA_dom_sf"/>
</dbReference>
<dbReference type="PROSITE" id="PS51892">
    <property type="entry name" value="SUBTILASE"/>
    <property type="match status" value="1"/>
</dbReference>
<dbReference type="InterPro" id="IPR023828">
    <property type="entry name" value="Peptidase_S8_Ser-AS"/>
</dbReference>
<dbReference type="CDD" id="cd07475">
    <property type="entry name" value="Peptidases_S8_C5a_Peptidase"/>
    <property type="match status" value="1"/>
</dbReference>
<keyword evidence="6" id="KW-0677">Repeat</keyword>
<feature type="active site" description="Charge relay system" evidence="9 10">
    <location>
        <position position="277"/>
    </location>
</feature>
<evidence type="ECO:0000259" key="14">
    <source>
        <dbReference type="Pfam" id="PF00082"/>
    </source>
</evidence>
<proteinExistence type="inferred from homology"/>
<dbReference type="Pfam" id="PF00082">
    <property type="entry name" value="Peptidase_S8"/>
    <property type="match status" value="1"/>
</dbReference>
<evidence type="ECO:0000256" key="5">
    <source>
        <dbReference type="ARBA" id="ARBA00022729"/>
    </source>
</evidence>
<dbReference type="InterPro" id="IPR010435">
    <property type="entry name" value="C5a/SBT2-like_Fn3"/>
</dbReference>
<evidence type="ECO:0000256" key="6">
    <source>
        <dbReference type="ARBA" id="ARBA00022737"/>
    </source>
</evidence>
<dbReference type="InterPro" id="IPR013783">
    <property type="entry name" value="Ig-like_fold"/>
</dbReference>
<reference evidence="17 18" key="1">
    <citation type="journal article" date="2015" name="Genome Announc.">
        <title>Expanding the biotechnology potential of lactobacilli through comparative genomics of 213 strains and associated genera.</title>
        <authorList>
            <person name="Sun Z."/>
            <person name="Harris H.M."/>
            <person name="McCann A."/>
            <person name="Guo C."/>
            <person name="Argimon S."/>
            <person name="Zhang W."/>
            <person name="Yang X."/>
            <person name="Jeffery I.B."/>
            <person name="Cooney J.C."/>
            <person name="Kagawa T.F."/>
            <person name="Liu W."/>
            <person name="Song Y."/>
            <person name="Salvetti E."/>
            <person name="Wrobel A."/>
            <person name="Rasinkangas P."/>
            <person name="Parkhill J."/>
            <person name="Rea M.C."/>
            <person name="O'Sullivan O."/>
            <person name="Ritari J."/>
            <person name="Douillard F.P."/>
            <person name="Paul Ross R."/>
            <person name="Yang R."/>
            <person name="Briner A.E."/>
            <person name="Felis G.E."/>
            <person name="de Vos W.M."/>
            <person name="Barrangou R."/>
            <person name="Klaenhammer T.R."/>
            <person name="Caufield P.W."/>
            <person name="Cui Y."/>
            <person name="Zhang H."/>
            <person name="O'Toole P.W."/>
        </authorList>
    </citation>
    <scope>NUCLEOTIDE SEQUENCE [LARGE SCALE GENOMIC DNA]</scope>
    <source>
        <strain evidence="17 18">DSM 12744</strain>
    </source>
</reference>
<dbReference type="PANTHER" id="PTHR43806">
    <property type="entry name" value="PEPTIDASE S8"/>
    <property type="match status" value="1"/>
</dbReference>
<feature type="region of interest" description="Disordered" evidence="12">
    <location>
        <begin position="381"/>
        <end position="409"/>
    </location>
</feature>
<dbReference type="GO" id="GO:0006508">
    <property type="term" value="P:proteolysis"/>
    <property type="evidence" value="ECO:0007669"/>
    <property type="project" value="UniProtKB-KW"/>
</dbReference>
<dbReference type="Pfam" id="PF06280">
    <property type="entry name" value="fn3_5"/>
    <property type="match status" value="1"/>
</dbReference>
<accession>A0A0R1N2L5</accession>
<dbReference type="STRING" id="1423792.FD09_GL002012"/>
<dbReference type="PRINTS" id="PR00723">
    <property type="entry name" value="SUBTILISIN"/>
</dbReference>
<sequence>MQKKFKSQLIHSLLLCSLLLAPVATVANTTVAQAAVDNEAKTEQTLRAAQQFAAFSKEDQANIKAQLQNQGIDTAKLSDAQLAGQTVKVMVQLPGATGNAKAGRQVFSKTSMADMNKASTKVINGQGAAAKAAQKITGNKVVARFGYLLNGFTINAKVSQISQLKKISGVKTVVPTTVYKPTDKWGNAVGGVDQVWQDQKLKGTGTEVAVIDTGIDPTHKDLRLSDPSKVKLPKTKAESLITQLGHGKWYSDKVPYAYNYSDGTANTVIDTGYGDMHGMHVAGIIGANGLPTKDETKSVVGVAPEAQILAMKVFSNTAGHGITDEQIIQAIEDADKLGADVINMSLGSSAGFDSDNETEALAKAAKDGVIPVVAASNDGLSTSDDATNVVNKETTADSGTVGSPSTGSSVISVASAHNSHQVNAVLSATGDGQAVFAKPQMYQLADGTDISTFNGKQLYIAKNGKDGLPGLGNPDDFDKSVAGKIAVVARGSIAFTAKQANAKAAGAAGVIIIDNKDEATLAFSLDKSIPTFALSMAGGKELLAFAEKKPAAKYTFTASNEVVADSDFGDLSSFTSWGPTPTLSFKPDITAPGGMVWSLANDNKYQTMQGTSMASPFIAGVSALMAESLRGRVPKAELSTYVKTALMNTSKVMMDTTHKDTVVSPRRQGAGLVQAEKAISDQVFATGNEGQPSVALRQIKSSNTSFTIQLDNVSSKAAQYKFNDYGGVWADGKAMNEASYDVKQDGAGIQVASATDAKGQSVLTSDGQIAVAPGTKVTVTFALSLPGSATNNYVEGFLGFQSADSQDGTAADLVVPYMGYYGDWTNQQVFDKPVYDENSVYGTSYFSDADKNILGLSADGKTVWQDTVAISPNDDDSQDTAAPTFSLFRNVENAEINIYDQDPTNNPGAKPIRTLYKDPQVLKTYYDTTAGAYTNYSTAGLTWDGTVWDSQKGKQVTAPDGQYYYQISGVPVGADESARQSQTLKLKVDTKAPTISLSNQALGHDGNGKYFLTVGADDFGGSGLANSNTIAITINGHSHAYQLPALSGPQTGETVNVPITDDQQLAAIQDGRNEVTASMSDNAGNIGTASVTTDNTQFNQENLSLYNLSYGQTISSTTENYDAKTKTISVTGAYTGAQFYINGTAVKPDEKQQFTAKGIAVPTNGVFVFSRDADGQDVIKTVRTRVATTAPAVTLSGITGNAAQSTTGSFKIAGTAQPADNIASVVATNTTTKAKTDLTGSLAAGANNTASFSGDVALQYGANTISLAVTDKDGNTTTKTITVQSKDDSQFVGDHTKILNMSNDIGLDSLNVAIKGDKHYDAEKHTYTIEGTLRRPIDKNGLKIGEVNGQQTTIQWDPKTLAFKATVPVKDNAFNSIPIQVFYQGKPIFSGSVQLIVDTTLPTLNFGNHGMTVDKDGVYHVKADANPFVLTGEATDNHDGAMLTINGSVIANQTFTANYHDGDNGQPIKFSVPLYLQSGDNYIQVTMNDGVGNQVKRTIDVEY</sequence>
<dbReference type="InterPro" id="IPR050131">
    <property type="entry name" value="Peptidase_S8_subtilisin-like"/>
</dbReference>
<protein>
    <submittedName>
        <fullName evidence="17">Proteinase b</fullName>
    </submittedName>
</protein>
<comment type="similarity">
    <text evidence="1 10 11">Belongs to the peptidase S8 family.</text>
</comment>
<feature type="signal peptide" evidence="13">
    <location>
        <begin position="1"/>
        <end position="26"/>
    </location>
</feature>
<evidence type="ECO:0000256" key="4">
    <source>
        <dbReference type="ARBA" id="ARBA00022670"/>
    </source>
</evidence>
<feature type="domain" description="C5a peptidase/Subtilisin-like protease SBT2-like Fn3-like" evidence="16">
    <location>
        <begin position="694"/>
        <end position="818"/>
    </location>
</feature>
<dbReference type="InterPro" id="IPR036852">
    <property type="entry name" value="Peptidase_S8/S53_dom_sf"/>
</dbReference>
<dbReference type="GO" id="GO:0004252">
    <property type="term" value="F:serine-type endopeptidase activity"/>
    <property type="evidence" value="ECO:0007669"/>
    <property type="project" value="UniProtKB-UniRule"/>
</dbReference>
<keyword evidence="18" id="KW-1185">Reference proteome</keyword>
<dbReference type="Gene3D" id="3.50.30.30">
    <property type="match status" value="1"/>
</dbReference>
<gene>
    <name evidence="17" type="ORF">FD09_GL002012</name>
</gene>
<dbReference type="PROSITE" id="PS00138">
    <property type="entry name" value="SUBTILASE_SER"/>
    <property type="match status" value="1"/>
</dbReference>
<keyword evidence="3" id="KW-0964">Secreted</keyword>
<feature type="active site" description="Charge relay system" evidence="9 10">
    <location>
        <position position="212"/>
    </location>
</feature>
<dbReference type="Pfam" id="PF02225">
    <property type="entry name" value="PA"/>
    <property type="match status" value="1"/>
</dbReference>
<dbReference type="InterPro" id="IPR023827">
    <property type="entry name" value="Peptidase_S8_Asp-AS"/>
</dbReference>
<comment type="caution">
    <text evidence="17">The sequence shown here is derived from an EMBL/GenBank/DDBJ whole genome shotgun (WGS) entry which is preliminary data.</text>
</comment>
<evidence type="ECO:0000313" key="18">
    <source>
        <dbReference type="Proteomes" id="UP000051330"/>
    </source>
</evidence>
<dbReference type="RefSeq" id="WP_057819010.1">
    <property type="nucleotide sequence ID" value="NZ_AZEC01000003.1"/>
</dbReference>
<evidence type="ECO:0000256" key="7">
    <source>
        <dbReference type="ARBA" id="ARBA00022801"/>
    </source>
</evidence>
<dbReference type="PANTHER" id="PTHR43806:SF11">
    <property type="entry name" value="CEREVISIN-RELATED"/>
    <property type="match status" value="1"/>
</dbReference>
<dbReference type="EMBL" id="AZEC01000003">
    <property type="protein sequence ID" value="KRL13977.1"/>
    <property type="molecule type" value="Genomic_DNA"/>
</dbReference>
<evidence type="ECO:0000256" key="1">
    <source>
        <dbReference type="ARBA" id="ARBA00011073"/>
    </source>
</evidence>
<dbReference type="PATRIC" id="fig|1423792.3.peg.2039"/>
<evidence type="ECO:0000256" key="2">
    <source>
        <dbReference type="ARBA" id="ARBA00022512"/>
    </source>
</evidence>
<evidence type="ECO:0000256" key="11">
    <source>
        <dbReference type="RuleBase" id="RU003355"/>
    </source>
</evidence>
<keyword evidence="7 10" id="KW-0378">Hydrolase</keyword>
<dbReference type="Gene3D" id="2.60.40.1710">
    <property type="entry name" value="Subtilisin-like superfamily"/>
    <property type="match status" value="1"/>
</dbReference>
<dbReference type="InterPro" id="IPR022398">
    <property type="entry name" value="Peptidase_S8_His-AS"/>
</dbReference>
<dbReference type="SUPFAM" id="SSF52025">
    <property type="entry name" value="PA domain"/>
    <property type="match status" value="1"/>
</dbReference>
<keyword evidence="5 13" id="KW-0732">Signal</keyword>
<dbReference type="InterPro" id="IPR015500">
    <property type="entry name" value="Peptidase_S8_subtilisin-rel"/>
</dbReference>
<dbReference type="SUPFAM" id="SSF52743">
    <property type="entry name" value="Subtilisin-like"/>
    <property type="match status" value="1"/>
</dbReference>
<keyword evidence="4 10" id="KW-0645">Protease</keyword>
<dbReference type="Gene3D" id="2.60.40.10">
    <property type="entry name" value="Immunoglobulins"/>
    <property type="match status" value="1"/>
</dbReference>
<evidence type="ECO:0000256" key="10">
    <source>
        <dbReference type="PROSITE-ProRule" id="PRU01240"/>
    </source>
</evidence>
<dbReference type="PROSITE" id="PS00136">
    <property type="entry name" value="SUBTILASE_ASP"/>
    <property type="match status" value="1"/>
</dbReference>
<dbReference type="PROSITE" id="PS00137">
    <property type="entry name" value="SUBTILASE_HIS"/>
    <property type="match status" value="1"/>
</dbReference>
<keyword evidence="2" id="KW-0134">Cell wall</keyword>
<dbReference type="OrthoDB" id="9798386at2"/>
<evidence type="ECO:0000313" key="17">
    <source>
        <dbReference type="EMBL" id="KRL13977.1"/>
    </source>
</evidence>
<dbReference type="Proteomes" id="UP000051330">
    <property type="component" value="Unassembled WGS sequence"/>
</dbReference>
<feature type="compositionally biased region" description="Polar residues" evidence="12">
    <location>
        <begin position="381"/>
        <end position="397"/>
    </location>
</feature>
<name>A0A0R1N2L5_9LACO</name>
<feature type="domain" description="Peptidase S8/S53" evidence="14">
    <location>
        <begin position="203"/>
        <end position="671"/>
    </location>
</feature>
<feature type="domain" description="PA" evidence="15">
    <location>
        <begin position="473"/>
        <end position="542"/>
    </location>
</feature>
<evidence type="ECO:0000256" key="3">
    <source>
        <dbReference type="ARBA" id="ARBA00022525"/>
    </source>
</evidence>
<evidence type="ECO:0000256" key="13">
    <source>
        <dbReference type="SAM" id="SignalP"/>
    </source>
</evidence>
<evidence type="ECO:0000256" key="9">
    <source>
        <dbReference type="PIRSR" id="PIRSR615500-1"/>
    </source>
</evidence>
<keyword evidence="8 10" id="KW-0720">Serine protease</keyword>
<organism evidence="17 18">
    <name type="scientific">Schleiferilactobacillus perolens DSM 12744</name>
    <dbReference type="NCBI Taxonomy" id="1423792"/>
    <lineage>
        <taxon>Bacteria</taxon>
        <taxon>Bacillati</taxon>
        <taxon>Bacillota</taxon>
        <taxon>Bacilli</taxon>
        <taxon>Lactobacillales</taxon>
        <taxon>Lactobacillaceae</taxon>
        <taxon>Schleiferilactobacillus</taxon>
    </lineage>
</organism>
<feature type="active site" description="Charge relay system" evidence="9 10">
    <location>
        <position position="612"/>
    </location>
</feature>
<evidence type="ECO:0000256" key="12">
    <source>
        <dbReference type="SAM" id="MobiDB-lite"/>
    </source>
</evidence>
<dbReference type="GO" id="GO:0016020">
    <property type="term" value="C:membrane"/>
    <property type="evidence" value="ECO:0007669"/>
    <property type="project" value="InterPro"/>
</dbReference>
<evidence type="ECO:0000259" key="15">
    <source>
        <dbReference type="Pfam" id="PF02225"/>
    </source>
</evidence>
<dbReference type="Gene3D" id="3.40.50.200">
    <property type="entry name" value="Peptidase S8/S53 domain"/>
    <property type="match status" value="1"/>
</dbReference>
<feature type="chain" id="PRO_5039494287" evidence="13">
    <location>
        <begin position="27"/>
        <end position="1503"/>
    </location>
</feature>
<evidence type="ECO:0000256" key="8">
    <source>
        <dbReference type="ARBA" id="ARBA00022825"/>
    </source>
</evidence>